<reference evidence="6 7" key="1">
    <citation type="journal article" date="2023" name="ISME J.">
        <title>Cultivation and genomic characterization of novel and ubiquitous marine nitrite-oxidizing bacteria from the Nitrospirales.</title>
        <authorList>
            <person name="Mueller A.J."/>
            <person name="Daebeler A."/>
            <person name="Herbold C.W."/>
            <person name="Kirkegaard R.H."/>
            <person name="Daims H."/>
        </authorList>
    </citation>
    <scope>NUCLEOTIDE SEQUENCE [LARGE SCALE GENOMIC DNA]</scope>
    <source>
        <strain evidence="6 7">EB</strain>
    </source>
</reference>
<dbReference type="Gene3D" id="3.30.1490.20">
    <property type="entry name" value="ATP-grasp fold, A domain"/>
    <property type="match status" value="1"/>
</dbReference>
<dbReference type="InterPro" id="IPR011761">
    <property type="entry name" value="ATP-grasp"/>
</dbReference>
<dbReference type="EMBL" id="JAQOUE010000001">
    <property type="protein sequence ID" value="MDT7043577.1"/>
    <property type="molecule type" value="Genomic_DNA"/>
</dbReference>
<dbReference type="SUPFAM" id="SSF56059">
    <property type="entry name" value="Glutathione synthetase ATP-binding domain-like"/>
    <property type="match status" value="1"/>
</dbReference>
<dbReference type="InterPro" id="IPR011095">
    <property type="entry name" value="Dala_Dala_lig_C"/>
</dbReference>
<protein>
    <submittedName>
        <fullName evidence="6">ATP-grasp domain-containing protein</fullName>
    </submittedName>
</protein>
<evidence type="ECO:0000259" key="5">
    <source>
        <dbReference type="PROSITE" id="PS50975"/>
    </source>
</evidence>
<dbReference type="PANTHER" id="PTHR23132:SF26">
    <property type="entry name" value="BLR7451 PROTEIN"/>
    <property type="match status" value="1"/>
</dbReference>
<accession>A0ABU3KB55</accession>
<keyword evidence="2" id="KW-0436">Ligase</keyword>
<dbReference type="Pfam" id="PF07478">
    <property type="entry name" value="Dala_Dala_lig_C"/>
    <property type="match status" value="1"/>
</dbReference>
<sequence>MKKLRILALMHEDLVPPNDVEGYDLSTVPWKTEFDVVETLKDLGHQVCPVGVWNDLAVIRDAIETFKPHIVFNLLEEFASQRTYDQNVVSYLELLGVPYTGCSPGGLMLARDKGWTKKILSYHRIAVPEFMVVPVGRKVKRPKRLTFPLIVKSMTEEASLGISQASIVEDDEKLQERVDFIHHSNSVGTGALVERYIEGRELYVGVLGNTRLQVLPIWELVLSNLPEDAKKIATARVKWSDKYQKKYQIRSQVADGLSPEFQQKIHNVAKRVYRHLAITGYARIDLRLDQNDHNKVYVLEANPNAQLAYGEDFAESAEHAGLSYSDLLQRIISLGLRKHADRSQR</sequence>
<dbReference type="PANTHER" id="PTHR23132">
    <property type="entry name" value="D-ALANINE--D-ALANINE LIGASE"/>
    <property type="match status" value="1"/>
</dbReference>
<proteinExistence type="inferred from homology"/>
<evidence type="ECO:0000256" key="1">
    <source>
        <dbReference type="ARBA" id="ARBA00010871"/>
    </source>
</evidence>
<dbReference type="Proteomes" id="UP001250932">
    <property type="component" value="Unassembled WGS sequence"/>
</dbReference>
<dbReference type="InterPro" id="IPR013815">
    <property type="entry name" value="ATP_grasp_subdomain_1"/>
</dbReference>
<dbReference type="InterPro" id="IPR016185">
    <property type="entry name" value="PreATP-grasp_dom_sf"/>
</dbReference>
<evidence type="ECO:0000313" key="6">
    <source>
        <dbReference type="EMBL" id="MDT7043577.1"/>
    </source>
</evidence>
<comment type="similarity">
    <text evidence="1">Belongs to the D-alanine--D-alanine ligase family.</text>
</comment>
<organism evidence="6 7">
    <name type="scientific">Candidatus Nitronereus thalassa</name>
    <dbReference type="NCBI Taxonomy" id="3020898"/>
    <lineage>
        <taxon>Bacteria</taxon>
        <taxon>Pseudomonadati</taxon>
        <taxon>Nitrospirota</taxon>
        <taxon>Nitrospiria</taxon>
        <taxon>Nitrospirales</taxon>
        <taxon>Nitrospiraceae</taxon>
        <taxon>Candidatus Nitronereus</taxon>
    </lineage>
</organism>
<dbReference type="SUPFAM" id="SSF52440">
    <property type="entry name" value="PreATP-grasp domain"/>
    <property type="match status" value="1"/>
</dbReference>
<dbReference type="RefSeq" id="WP_313834143.1">
    <property type="nucleotide sequence ID" value="NZ_JAQOUE010000001.1"/>
</dbReference>
<evidence type="ECO:0000313" key="7">
    <source>
        <dbReference type="Proteomes" id="UP001250932"/>
    </source>
</evidence>
<keyword evidence="4" id="KW-0547">Nucleotide-binding</keyword>
<evidence type="ECO:0000256" key="4">
    <source>
        <dbReference type="PROSITE-ProRule" id="PRU00409"/>
    </source>
</evidence>
<comment type="caution">
    <text evidence="6">The sequence shown here is derived from an EMBL/GenBank/DDBJ whole genome shotgun (WGS) entry which is preliminary data.</text>
</comment>
<dbReference type="PROSITE" id="PS50975">
    <property type="entry name" value="ATP_GRASP"/>
    <property type="match status" value="1"/>
</dbReference>
<gene>
    <name evidence="6" type="ORF">PPG34_14565</name>
</gene>
<evidence type="ECO:0000256" key="2">
    <source>
        <dbReference type="ARBA" id="ARBA00022598"/>
    </source>
</evidence>
<keyword evidence="7" id="KW-1185">Reference proteome</keyword>
<keyword evidence="4" id="KW-0067">ATP-binding</keyword>
<feature type="domain" description="ATP-grasp" evidence="5">
    <location>
        <begin position="117"/>
        <end position="333"/>
    </location>
</feature>
<evidence type="ECO:0000256" key="3">
    <source>
        <dbReference type="ARBA" id="ARBA00023316"/>
    </source>
</evidence>
<keyword evidence="3" id="KW-0961">Cell wall biogenesis/degradation</keyword>
<dbReference type="Gene3D" id="3.30.470.20">
    <property type="entry name" value="ATP-grasp fold, B domain"/>
    <property type="match status" value="1"/>
</dbReference>
<name>A0ABU3KB55_9BACT</name>